<dbReference type="AlphaFoldDB" id="A0A6A6KK63"/>
<feature type="compositionally biased region" description="Low complexity" evidence="1">
    <location>
        <begin position="14"/>
        <end position="31"/>
    </location>
</feature>
<evidence type="ECO:0000256" key="1">
    <source>
        <dbReference type="SAM" id="MobiDB-lite"/>
    </source>
</evidence>
<dbReference type="Proteomes" id="UP000467840">
    <property type="component" value="Chromosome 8"/>
</dbReference>
<reference evidence="2 3" key="1">
    <citation type="journal article" date="2020" name="Mol. Plant">
        <title>The Chromosome-Based Rubber Tree Genome Provides New Insights into Spurge Genome Evolution and Rubber Biosynthesis.</title>
        <authorList>
            <person name="Liu J."/>
            <person name="Shi C."/>
            <person name="Shi C.C."/>
            <person name="Li W."/>
            <person name="Zhang Q.J."/>
            <person name="Zhang Y."/>
            <person name="Li K."/>
            <person name="Lu H.F."/>
            <person name="Shi C."/>
            <person name="Zhu S.T."/>
            <person name="Xiao Z.Y."/>
            <person name="Nan H."/>
            <person name="Yue Y."/>
            <person name="Zhu X.G."/>
            <person name="Wu Y."/>
            <person name="Hong X.N."/>
            <person name="Fan G.Y."/>
            <person name="Tong Y."/>
            <person name="Zhang D."/>
            <person name="Mao C.L."/>
            <person name="Liu Y.L."/>
            <person name="Hao S.J."/>
            <person name="Liu W.Q."/>
            <person name="Lv M.Q."/>
            <person name="Zhang H.B."/>
            <person name="Liu Y."/>
            <person name="Hu-Tang G.R."/>
            <person name="Wang J.P."/>
            <person name="Wang J.H."/>
            <person name="Sun Y.H."/>
            <person name="Ni S.B."/>
            <person name="Chen W.B."/>
            <person name="Zhang X.C."/>
            <person name="Jiao Y.N."/>
            <person name="Eichler E.E."/>
            <person name="Li G.H."/>
            <person name="Liu X."/>
            <person name="Gao L.Z."/>
        </authorList>
    </citation>
    <scope>NUCLEOTIDE SEQUENCE [LARGE SCALE GENOMIC DNA]</scope>
    <source>
        <strain evidence="3">cv. GT1</strain>
        <tissue evidence="2">Leaf</tissue>
    </source>
</reference>
<accession>A0A6A6KK63</accession>
<dbReference type="EMBL" id="JAAGAX010000016">
    <property type="protein sequence ID" value="KAF2289177.1"/>
    <property type="molecule type" value="Genomic_DNA"/>
</dbReference>
<feature type="region of interest" description="Disordered" evidence="1">
    <location>
        <begin position="1"/>
        <end position="45"/>
    </location>
</feature>
<sequence length="182" mass="19743">MASMRRVSLCKAQGSPSFSTSLLSSPTGSLPIRAPITPGNDSSEFEYNCHTDQAYSYTSSSIDNGSESEEYVSGEEFESASEKLFADEESLGNSVIDEEERGVTDEHNPVVESDCPGMQRVMPVAQLSMDDDVFEDLMRDEGLMSGETGDGKFSAIASAPRVKVSAAEEDKVELLVKRIHLL</sequence>
<comment type="caution">
    <text evidence="2">The sequence shown here is derived from an EMBL/GenBank/DDBJ whole genome shotgun (WGS) entry which is preliminary data.</text>
</comment>
<organism evidence="2 3">
    <name type="scientific">Hevea brasiliensis</name>
    <name type="common">Para rubber tree</name>
    <name type="synonym">Siphonia brasiliensis</name>
    <dbReference type="NCBI Taxonomy" id="3981"/>
    <lineage>
        <taxon>Eukaryota</taxon>
        <taxon>Viridiplantae</taxon>
        <taxon>Streptophyta</taxon>
        <taxon>Embryophyta</taxon>
        <taxon>Tracheophyta</taxon>
        <taxon>Spermatophyta</taxon>
        <taxon>Magnoliopsida</taxon>
        <taxon>eudicotyledons</taxon>
        <taxon>Gunneridae</taxon>
        <taxon>Pentapetalae</taxon>
        <taxon>rosids</taxon>
        <taxon>fabids</taxon>
        <taxon>Malpighiales</taxon>
        <taxon>Euphorbiaceae</taxon>
        <taxon>Crotonoideae</taxon>
        <taxon>Micrandreae</taxon>
        <taxon>Hevea</taxon>
    </lineage>
</organism>
<proteinExistence type="predicted"/>
<evidence type="ECO:0000313" key="2">
    <source>
        <dbReference type="EMBL" id="KAF2289177.1"/>
    </source>
</evidence>
<gene>
    <name evidence="2" type="ORF">GH714_029238</name>
</gene>
<evidence type="ECO:0000313" key="3">
    <source>
        <dbReference type="Proteomes" id="UP000467840"/>
    </source>
</evidence>
<name>A0A6A6KK63_HEVBR</name>
<keyword evidence="3" id="KW-1185">Reference proteome</keyword>
<protein>
    <submittedName>
        <fullName evidence="2">Uncharacterized protein</fullName>
    </submittedName>
</protein>